<dbReference type="EMBL" id="HACG01044770">
    <property type="protein sequence ID" value="CEK91635.1"/>
    <property type="molecule type" value="Transcribed_RNA"/>
</dbReference>
<organism evidence="1">
    <name type="scientific">Arion vulgaris</name>
    <dbReference type="NCBI Taxonomy" id="1028688"/>
    <lineage>
        <taxon>Eukaryota</taxon>
        <taxon>Metazoa</taxon>
        <taxon>Spiralia</taxon>
        <taxon>Lophotrochozoa</taxon>
        <taxon>Mollusca</taxon>
        <taxon>Gastropoda</taxon>
        <taxon>Heterobranchia</taxon>
        <taxon>Euthyneura</taxon>
        <taxon>Panpulmonata</taxon>
        <taxon>Eupulmonata</taxon>
        <taxon>Stylommatophora</taxon>
        <taxon>Helicina</taxon>
        <taxon>Arionoidea</taxon>
        <taxon>Arionidae</taxon>
        <taxon>Arion</taxon>
    </lineage>
</organism>
<reference evidence="1" key="1">
    <citation type="submission" date="2014-12" db="EMBL/GenBank/DDBJ databases">
        <title>Insight into the proteome of Arion vulgaris.</title>
        <authorList>
            <person name="Aradska J."/>
            <person name="Bulat T."/>
            <person name="Smidak R."/>
            <person name="Sarate P."/>
            <person name="Gangsoo J."/>
            <person name="Sialana F."/>
            <person name="Bilban M."/>
            <person name="Lubec G."/>
        </authorList>
    </citation>
    <scope>NUCLEOTIDE SEQUENCE</scope>
    <source>
        <tissue evidence="1">Skin</tissue>
    </source>
</reference>
<proteinExistence type="predicted"/>
<dbReference type="AlphaFoldDB" id="A0A0B7BHK1"/>
<accession>A0A0B7BHK1</accession>
<protein>
    <submittedName>
        <fullName evidence="1">Uncharacterized protein</fullName>
    </submittedName>
</protein>
<gene>
    <name evidence="1" type="primary">ORF183905</name>
</gene>
<evidence type="ECO:0000313" key="1">
    <source>
        <dbReference type="EMBL" id="CEK91635.1"/>
    </source>
</evidence>
<sequence>MTFESNKTDITPVQAVLTDTVSSCSETLYRNGRNVVADVSKSEELHGGNHNISLKMKNKLHIVISDQDGRTLFDSDRYLESLFIHVYDKDENLLFSSNEHSQTNNENYMNSLEFLKQATKMTRTSKNIKSCVNDSDNKKQCDFSPKSRRKTKTVSANQVIILELKE</sequence>
<name>A0A0B7BHK1_9EUPU</name>